<proteinExistence type="predicted"/>
<dbReference type="Gene3D" id="2.40.128.130">
    <property type="entry name" value="Autotransporter beta-domain"/>
    <property type="match status" value="1"/>
</dbReference>
<keyword evidence="1" id="KW-0732">Signal</keyword>
<accession>A0ABW2DPE9</accession>
<organism evidence="2 3">
    <name type="scientific">Rufibacter roseus</name>
    <dbReference type="NCBI Taxonomy" id="1567108"/>
    <lineage>
        <taxon>Bacteria</taxon>
        <taxon>Pseudomonadati</taxon>
        <taxon>Bacteroidota</taxon>
        <taxon>Cytophagia</taxon>
        <taxon>Cytophagales</taxon>
        <taxon>Hymenobacteraceae</taxon>
        <taxon>Rufibacter</taxon>
    </lineage>
</organism>
<keyword evidence="3" id="KW-1185">Reference proteome</keyword>
<gene>
    <name evidence="2" type="ORF">ACFQHR_18365</name>
</gene>
<comment type="caution">
    <text evidence="2">The sequence shown here is derived from an EMBL/GenBank/DDBJ whole genome shotgun (WGS) entry which is preliminary data.</text>
</comment>
<dbReference type="Proteomes" id="UP001596405">
    <property type="component" value="Unassembled WGS sequence"/>
</dbReference>
<dbReference type="EMBL" id="JBHSYQ010000016">
    <property type="protein sequence ID" value="MFC6999605.1"/>
    <property type="molecule type" value="Genomic_DNA"/>
</dbReference>
<name>A0ABW2DPE9_9BACT</name>
<evidence type="ECO:0000313" key="2">
    <source>
        <dbReference type="EMBL" id="MFC6999605.1"/>
    </source>
</evidence>
<reference evidence="3" key="1">
    <citation type="journal article" date="2019" name="Int. J. Syst. Evol. Microbiol.">
        <title>The Global Catalogue of Microorganisms (GCM) 10K type strain sequencing project: providing services to taxonomists for standard genome sequencing and annotation.</title>
        <authorList>
            <consortium name="The Broad Institute Genomics Platform"/>
            <consortium name="The Broad Institute Genome Sequencing Center for Infectious Disease"/>
            <person name="Wu L."/>
            <person name="Ma J."/>
        </authorList>
    </citation>
    <scope>NUCLEOTIDE SEQUENCE [LARGE SCALE GENOMIC DNA]</scope>
    <source>
        <strain evidence="3">CGMCC 4.7393</strain>
    </source>
</reference>
<feature type="chain" id="PRO_5046203673" description="Outer membrane protein beta-barrel domain-containing protein" evidence="1">
    <location>
        <begin position="20"/>
        <end position="206"/>
    </location>
</feature>
<dbReference type="RefSeq" id="WP_066621074.1">
    <property type="nucleotide sequence ID" value="NZ_JBHSYQ010000016.1"/>
</dbReference>
<sequence>MKKFIYSIVLLLGTFTAVAQENRGTLIPAKIFQRSLLVGGSVSGAYRSLDNHMNNETSRGVRQQFDFDGMVGYFVLHDVAIGAKVTLNHARFRNNGDSPEMRSTYLLAGPFARYYLDNGFYGEGSFGVGRNNDLAGSKANIMEVAGGVGYALFINPKVALEPALHLSYLKEERHSGGARHFSEFGPTLSIGLQIYLYRERGLAAMR</sequence>
<protein>
    <recommendedName>
        <fullName evidence="4">Outer membrane protein beta-barrel domain-containing protein</fullName>
    </recommendedName>
</protein>
<evidence type="ECO:0008006" key="4">
    <source>
        <dbReference type="Google" id="ProtNLM"/>
    </source>
</evidence>
<dbReference type="InterPro" id="IPR036709">
    <property type="entry name" value="Autotransporte_beta_dom_sf"/>
</dbReference>
<dbReference type="SUPFAM" id="SSF103515">
    <property type="entry name" value="Autotransporter"/>
    <property type="match status" value="1"/>
</dbReference>
<evidence type="ECO:0000313" key="3">
    <source>
        <dbReference type="Proteomes" id="UP001596405"/>
    </source>
</evidence>
<feature type="signal peptide" evidence="1">
    <location>
        <begin position="1"/>
        <end position="19"/>
    </location>
</feature>
<evidence type="ECO:0000256" key="1">
    <source>
        <dbReference type="SAM" id="SignalP"/>
    </source>
</evidence>